<reference evidence="1 2" key="1">
    <citation type="journal article" date="2023" name="Science">
        <title>Complex scaffold remodeling in plant triterpene biosynthesis.</title>
        <authorList>
            <person name="De La Pena R."/>
            <person name="Hodgson H."/>
            <person name="Liu J.C."/>
            <person name="Stephenson M.J."/>
            <person name="Martin A.C."/>
            <person name="Owen C."/>
            <person name="Harkess A."/>
            <person name="Leebens-Mack J."/>
            <person name="Jimenez L.E."/>
            <person name="Osbourn A."/>
            <person name="Sattely E.S."/>
        </authorList>
    </citation>
    <scope>NUCLEOTIDE SEQUENCE [LARGE SCALE GENOMIC DNA]</scope>
    <source>
        <strain evidence="2">cv. JPN11</strain>
        <tissue evidence="1">Leaf</tissue>
    </source>
</reference>
<organism evidence="1 2">
    <name type="scientific">Melia azedarach</name>
    <name type="common">Chinaberry tree</name>
    <dbReference type="NCBI Taxonomy" id="155640"/>
    <lineage>
        <taxon>Eukaryota</taxon>
        <taxon>Viridiplantae</taxon>
        <taxon>Streptophyta</taxon>
        <taxon>Embryophyta</taxon>
        <taxon>Tracheophyta</taxon>
        <taxon>Spermatophyta</taxon>
        <taxon>Magnoliopsida</taxon>
        <taxon>eudicotyledons</taxon>
        <taxon>Gunneridae</taxon>
        <taxon>Pentapetalae</taxon>
        <taxon>rosids</taxon>
        <taxon>malvids</taxon>
        <taxon>Sapindales</taxon>
        <taxon>Meliaceae</taxon>
        <taxon>Melia</taxon>
    </lineage>
</organism>
<proteinExistence type="predicted"/>
<dbReference type="EMBL" id="CM051395">
    <property type="protein sequence ID" value="KAJ4724545.1"/>
    <property type="molecule type" value="Genomic_DNA"/>
</dbReference>
<evidence type="ECO:0000313" key="2">
    <source>
        <dbReference type="Proteomes" id="UP001164539"/>
    </source>
</evidence>
<accession>A0ACC1YPK8</accession>
<gene>
    <name evidence="1" type="ORF">OWV82_003526</name>
</gene>
<dbReference type="Proteomes" id="UP001164539">
    <property type="component" value="Chromosome 2"/>
</dbReference>
<name>A0ACC1YPK8_MELAZ</name>
<keyword evidence="2" id="KW-1185">Reference proteome</keyword>
<protein>
    <submittedName>
        <fullName evidence="1">La-related</fullName>
    </submittedName>
</protein>
<evidence type="ECO:0000313" key="1">
    <source>
        <dbReference type="EMBL" id="KAJ4724545.1"/>
    </source>
</evidence>
<comment type="caution">
    <text evidence="1">The sequence shown here is derived from an EMBL/GenBank/DDBJ whole genome shotgun (WGS) entry which is preliminary data.</text>
</comment>
<sequence>MVMAENEGGDDQKEMTVSGPKSPWKKPVVTDAPVMGAADSWPALGDVQQHRPKNADSSAKPPSSDPSLVQGAVGQQKTHGSGNPNPSHKGMPARNQKPGSKRNTAPPFPVPFPYHQPSMPPIFHTMVPPPHLAVPGYAYPTYPGPFPGGENQTPVPAFAPPVHAVDAGRNVQPSPRGDPNSSVGNFPNRRPNMQEPGGPMNHAWHHQRAFGPRDSIPVQQGIGPRPLVRPAFFGPAPGPGYMVGPSFPGAAVCYVPIAPPGSIRGPHPPRFFPYPMNPGAPMLSPEMLTLKANIVKQIEYYFSNENLQNDHYLISLMDAQGWVPISTIADFKRVKRMSTDIPFILDALQSSSTVEAQGDMVRRRDEWSKWIPASAEHTVAPTAQTGQSKSVENPVDSSGNVDANEDNTREKSEEIVGFLSHSANLVEDVPPSRVSLEVRHNSDKEHCGEFVLPDGGNTFSAENGDSRTTTTESDIKFSDLGINQDISCKDQGAESTRFGDSGAQSLEPSSKITVRNLNDLSNDFANTFMLDEELEIEQKTMKKDDFSAARRIDDEDDEIVVNDQDVERLVIVTQNSWMVGGSKTDGKGLKSISNELASAINDGLYFYEQELKTKRFSRRKNNLSFENKDGNLRFTGSAPGVSFSKAVENSSIGSSHEESGNATPRRKHNKSFHRQQSSHKQRFFSSNFRNHGTGRNSLGLISESPPSNSVGYFFGSTPPETHGLRPSKLSVSPHSTLSGSSPPVGSMPKSFPPFQHPSHQLLEENGFKQQKYLKFRKRCLNERKKLGIGCSEEMNTLYRFWSYFLRDMFIPSMYNEFQKFALEDAAAGYNYGIECLFRFYSYGLEKECREDLYKDFEQLTLDFYHKGNLYGLEKYWAFHHYRGLRNQKDPVKKHPELEKLLREEYRSIEDFRAKEKY</sequence>